<dbReference type="EMBL" id="CP046401">
    <property type="protein sequence ID" value="QGY43518.1"/>
    <property type="molecule type" value="Genomic_DNA"/>
</dbReference>
<dbReference type="GO" id="GO:0004423">
    <property type="term" value="F:iduronate-2-sulfatase activity"/>
    <property type="evidence" value="ECO:0007669"/>
    <property type="project" value="InterPro"/>
</dbReference>
<protein>
    <submittedName>
        <fullName evidence="8">Sulfatase-like hydrolase/transferase</fullName>
    </submittedName>
</protein>
<reference evidence="8 9" key="1">
    <citation type="submission" date="2019-11" db="EMBL/GenBank/DDBJ databases">
        <authorList>
            <person name="Zheng R.K."/>
            <person name="Sun C.M."/>
        </authorList>
    </citation>
    <scope>NUCLEOTIDE SEQUENCE [LARGE SCALE GENOMIC DNA]</scope>
    <source>
        <strain evidence="8 9">WC007</strain>
    </source>
</reference>
<dbReference type="GO" id="GO:0005737">
    <property type="term" value="C:cytoplasm"/>
    <property type="evidence" value="ECO:0007669"/>
    <property type="project" value="TreeGrafter"/>
</dbReference>
<dbReference type="SUPFAM" id="SSF53649">
    <property type="entry name" value="Alkaline phosphatase-like"/>
    <property type="match status" value="1"/>
</dbReference>
<dbReference type="CDD" id="cd16030">
    <property type="entry name" value="iduronate-2-sulfatase"/>
    <property type="match status" value="1"/>
</dbReference>
<evidence type="ECO:0000259" key="7">
    <source>
        <dbReference type="Pfam" id="PF00884"/>
    </source>
</evidence>
<evidence type="ECO:0000256" key="2">
    <source>
        <dbReference type="ARBA" id="ARBA00008779"/>
    </source>
</evidence>
<keyword evidence="5 8" id="KW-0378">Hydrolase</keyword>
<proteinExistence type="inferred from homology"/>
<organism evidence="8 9">
    <name type="scientific">Maribellus comscasis</name>
    <dbReference type="NCBI Taxonomy" id="2681766"/>
    <lineage>
        <taxon>Bacteria</taxon>
        <taxon>Pseudomonadati</taxon>
        <taxon>Bacteroidota</taxon>
        <taxon>Bacteroidia</taxon>
        <taxon>Marinilabiliales</taxon>
        <taxon>Prolixibacteraceae</taxon>
        <taxon>Maribellus</taxon>
    </lineage>
</organism>
<evidence type="ECO:0000256" key="4">
    <source>
        <dbReference type="ARBA" id="ARBA00022729"/>
    </source>
</evidence>
<dbReference type="AlphaFoldDB" id="A0A6I6JR20"/>
<dbReference type="PANTHER" id="PTHR45953">
    <property type="entry name" value="IDURONATE 2-SULFATASE"/>
    <property type="match status" value="1"/>
</dbReference>
<keyword evidence="3" id="KW-0479">Metal-binding</keyword>
<dbReference type="InterPro" id="IPR000917">
    <property type="entry name" value="Sulfatase_N"/>
</dbReference>
<gene>
    <name evidence="8" type="ORF">GM418_07545</name>
</gene>
<dbReference type="Proteomes" id="UP000428260">
    <property type="component" value="Chromosome"/>
</dbReference>
<accession>A0A6I6JR20</accession>
<keyword evidence="6" id="KW-0106">Calcium</keyword>
<dbReference type="Pfam" id="PF00884">
    <property type="entry name" value="Sulfatase"/>
    <property type="match status" value="1"/>
</dbReference>
<dbReference type="PANTHER" id="PTHR45953:SF1">
    <property type="entry name" value="IDURONATE 2-SULFATASE"/>
    <property type="match status" value="1"/>
</dbReference>
<comment type="cofactor">
    <cofactor evidence="1">
        <name>Ca(2+)</name>
        <dbReference type="ChEBI" id="CHEBI:29108"/>
    </cofactor>
</comment>
<dbReference type="InterPro" id="IPR017850">
    <property type="entry name" value="Alkaline_phosphatase_core_sf"/>
</dbReference>
<comment type="similarity">
    <text evidence="2">Belongs to the sulfatase family.</text>
</comment>
<keyword evidence="8" id="KW-0808">Transferase</keyword>
<evidence type="ECO:0000256" key="3">
    <source>
        <dbReference type="ARBA" id="ARBA00022723"/>
    </source>
</evidence>
<dbReference type="KEGG" id="mcos:GM418_07545"/>
<evidence type="ECO:0000256" key="5">
    <source>
        <dbReference type="ARBA" id="ARBA00022801"/>
    </source>
</evidence>
<evidence type="ECO:0000256" key="1">
    <source>
        <dbReference type="ARBA" id="ARBA00001913"/>
    </source>
</evidence>
<dbReference type="InterPro" id="IPR035874">
    <property type="entry name" value="IDS"/>
</dbReference>
<keyword evidence="4" id="KW-0732">Signal</keyword>
<dbReference type="RefSeq" id="WP_158864726.1">
    <property type="nucleotide sequence ID" value="NZ_CP046401.1"/>
</dbReference>
<dbReference type="GO" id="GO:0046872">
    <property type="term" value="F:metal ion binding"/>
    <property type="evidence" value="ECO:0007669"/>
    <property type="project" value="UniProtKB-KW"/>
</dbReference>
<evidence type="ECO:0000313" key="9">
    <source>
        <dbReference type="Proteomes" id="UP000428260"/>
    </source>
</evidence>
<evidence type="ECO:0000313" key="8">
    <source>
        <dbReference type="EMBL" id="QGY43518.1"/>
    </source>
</evidence>
<dbReference type="GO" id="GO:0016740">
    <property type="term" value="F:transferase activity"/>
    <property type="evidence" value="ECO:0007669"/>
    <property type="project" value="UniProtKB-KW"/>
</dbReference>
<name>A0A6I6JR20_9BACT</name>
<sequence>MSLFSAAIVRINSLSRYLFLLCWFILPNFSNAQPNILLIFSDDLNTRIGPYMDVNKHTPNLDRLASEGVMFTRAYCQYPLCGPSRASIMSGLYPASNGVLVNDDKPGSYKKINPALKDHPSMAGFFREQGYFTARVSKIFHMGVPGGIERGEPGGDDPTSWDYAFNVMGPETLSPGKLELLSPKSLHYGGNFARMILPDSLRFYQTDYIAANQAIAILESRAKKPAEGATNKKKIKPDAPFFLAVGFVRPHVPLISTESCFAHYPDEESVLPPVVVSDDVPEQALRRQNEKIWGMNELQKKKTISSYMASVRFMDQQVGRLLNTIDQLDLRKNTIVIFLSDHGYNLGEHDCWSKTSLWEGTVRVPLIISVPGTEDNYRGEFQSIVELIDLYPTLVDLCGYSKEAPDILQGQSLADVIKNGEQADKKTDAFTVTDRGESGTLVFGDYRYTRWGAEVGEENEELYNHISDPEEHKNLVNDASAKNDLETMRKRFDAAKEKSTKSLTQ</sequence>
<feature type="domain" description="Sulfatase N-terminal" evidence="7">
    <location>
        <begin position="34"/>
        <end position="400"/>
    </location>
</feature>
<evidence type="ECO:0000256" key="6">
    <source>
        <dbReference type="ARBA" id="ARBA00022837"/>
    </source>
</evidence>
<keyword evidence="9" id="KW-1185">Reference proteome</keyword>
<dbReference type="Gene3D" id="3.40.720.10">
    <property type="entry name" value="Alkaline Phosphatase, subunit A"/>
    <property type="match status" value="1"/>
</dbReference>